<evidence type="ECO:0000256" key="6">
    <source>
        <dbReference type="ARBA" id="ARBA00023136"/>
    </source>
</evidence>
<feature type="transmembrane region" description="Helical" evidence="7">
    <location>
        <begin position="13"/>
        <end position="37"/>
    </location>
</feature>
<keyword evidence="4 7" id="KW-0812">Transmembrane</keyword>
<feature type="transmembrane region" description="Helical" evidence="7">
    <location>
        <begin position="245"/>
        <end position="263"/>
    </location>
</feature>
<dbReference type="EMBL" id="JACCKS010000013">
    <property type="protein sequence ID" value="NZA38884.1"/>
    <property type="molecule type" value="Genomic_DNA"/>
</dbReference>
<dbReference type="InterPro" id="IPR000515">
    <property type="entry name" value="MetI-like"/>
</dbReference>
<feature type="transmembrane region" description="Helical" evidence="7">
    <location>
        <begin position="124"/>
        <end position="147"/>
    </location>
</feature>
<dbReference type="AlphaFoldDB" id="A0A1I5JS98"/>
<dbReference type="InterPro" id="IPR053474">
    <property type="entry name" value="Staphylopine_ABC_permease"/>
</dbReference>
<comment type="subcellular location">
    <subcellularLocation>
        <location evidence="1 7">Cell membrane</location>
        <topology evidence="1 7">Multi-pass membrane protein</topology>
    </subcellularLocation>
</comment>
<dbReference type="Pfam" id="PF12911">
    <property type="entry name" value="OppC_N"/>
    <property type="match status" value="1"/>
</dbReference>
<evidence type="ECO:0000256" key="1">
    <source>
        <dbReference type="ARBA" id="ARBA00004651"/>
    </source>
</evidence>
<accession>A0A1I5JS98</accession>
<dbReference type="RefSeq" id="WP_090412906.1">
    <property type="nucleotide sequence ID" value="NZ_CABJAI010000020.1"/>
</dbReference>
<evidence type="ECO:0000256" key="4">
    <source>
        <dbReference type="ARBA" id="ARBA00022692"/>
    </source>
</evidence>
<keyword evidence="5 7" id="KW-1133">Transmembrane helix</keyword>
<dbReference type="GO" id="GO:0055085">
    <property type="term" value="P:transmembrane transport"/>
    <property type="evidence" value="ECO:0007669"/>
    <property type="project" value="InterPro"/>
</dbReference>
<keyword evidence="3" id="KW-1003">Cell membrane</keyword>
<keyword evidence="6 7" id="KW-0472">Membrane</keyword>
<dbReference type="InterPro" id="IPR050366">
    <property type="entry name" value="BP-dependent_transpt_permease"/>
</dbReference>
<name>A0A1I5JS98_9FIRM</name>
<feature type="domain" description="ABC transmembrane type-1" evidence="8">
    <location>
        <begin position="74"/>
        <end position="263"/>
    </location>
</feature>
<dbReference type="PANTHER" id="PTHR43386">
    <property type="entry name" value="OLIGOPEPTIDE TRANSPORT SYSTEM PERMEASE PROTEIN APPC"/>
    <property type="match status" value="1"/>
</dbReference>
<evidence type="ECO:0000256" key="5">
    <source>
        <dbReference type="ARBA" id="ARBA00022989"/>
    </source>
</evidence>
<organism evidence="9 10">
    <name type="scientific">Eubacterium callanderi</name>
    <dbReference type="NCBI Taxonomy" id="53442"/>
    <lineage>
        <taxon>Bacteria</taxon>
        <taxon>Bacillati</taxon>
        <taxon>Bacillota</taxon>
        <taxon>Clostridia</taxon>
        <taxon>Eubacteriales</taxon>
        <taxon>Eubacteriaceae</taxon>
        <taxon>Eubacterium</taxon>
    </lineage>
</organism>
<reference evidence="9 10" key="1">
    <citation type="submission" date="2020-07" db="EMBL/GenBank/DDBJ databases">
        <title>Organ Donor 1.</title>
        <authorList>
            <person name="Marsh A.J."/>
            <person name="Azcarate-Peril M.A."/>
        </authorList>
    </citation>
    <scope>NUCLEOTIDE SEQUENCE [LARGE SCALE GENOMIC DNA]</scope>
    <source>
        <strain evidence="9 10">AMC0717</strain>
    </source>
</reference>
<evidence type="ECO:0000313" key="10">
    <source>
        <dbReference type="Proteomes" id="UP000586254"/>
    </source>
</evidence>
<evidence type="ECO:0000256" key="3">
    <source>
        <dbReference type="ARBA" id="ARBA00022475"/>
    </source>
</evidence>
<keyword evidence="2 7" id="KW-0813">Transport</keyword>
<dbReference type="PANTHER" id="PTHR43386:SF1">
    <property type="entry name" value="D,D-DIPEPTIDE TRANSPORT SYSTEM PERMEASE PROTEIN DDPC-RELATED"/>
    <property type="match status" value="1"/>
</dbReference>
<comment type="similarity">
    <text evidence="7">Belongs to the binding-protein-dependent transport system permease family.</text>
</comment>
<dbReference type="NCBIfam" id="NF045473">
    <property type="entry name" value="Opp1C"/>
    <property type="match status" value="1"/>
</dbReference>
<proteinExistence type="inferred from homology"/>
<sequence length="294" mass="31941">MTGFFKRFKADRLAVASALFLLLVILAAALAPVIAPYDPTAQNIIMKFQGPSLAHWFGTDQLGRDTLSRILYGGRITVLLSIVTMLCTIGIGLVLGVIAGYFRGLVDEVVMRVCDVMLSFPSEVMILAIVGVLGTGIFNIVIATIIAKWAWYVRMIRGIVIRFMDKNDIRFARVAGCSTGYIIRKHLIKGAFGEIAVLATLDTGAIILNISALSFLGLGVQPPTAEWGMMLNEAKNVMTTNPGQMLAPGIAIFLVVAAFNFLGDGIEEAMNPKLDKGFKRKRRSIFARKKAVVS</sequence>
<evidence type="ECO:0000259" key="8">
    <source>
        <dbReference type="PROSITE" id="PS50928"/>
    </source>
</evidence>
<dbReference type="GO" id="GO:0005886">
    <property type="term" value="C:plasma membrane"/>
    <property type="evidence" value="ECO:0007669"/>
    <property type="project" value="UniProtKB-SubCell"/>
</dbReference>
<protein>
    <submittedName>
        <fullName evidence="9">ABC transporter permease subunit</fullName>
    </submittedName>
</protein>
<dbReference type="CDD" id="cd06261">
    <property type="entry name" value="TM_PBP2"/>
    <property type="match status" value="1"/>
</dbReference>
<dbReference type="PROSITE" id="PS50928">
    <property type="entry name" value="ABC_TM1"/>
    <property type="match status" value="1"/>
</dbReference>
<evidence type="ECO:0000313" key="9">
    <source>
        <dbReference type="EMBL" id="NZA38884.1"/>
    </source>
</evidence>
<dbReference type="Gene3D" id="1.10.3720.10">
    <property type="entry name" value="MetI-like"/>
    <property type="match status" value="1"/>
</dbReference>
<dbReference type="InterPro" id="IPR035906">
    <property type="entry name" value="MetI-like_sf"/>
</dbReference>
<dbReference type="Proteomes" id="UP000586254">
    <property type="component" value="Unassembled WGS sequence"/>
</dbReference>
<dbReference type="Pfam" id="PF00528">
    <property type="entry name" value="BPD_transp_1"/>
    <property type="match status" value="1"/>
</dbReference>
<evidence type="ECO:0000256" key="2">
    <source>
        <dbReference type="ARBA" id="ARBA00022448"/>
    </source>
</evidence>
<dbReference type="SUPFAM" id="SSF161098">
    <property type="entry name" value="MetI-like"/>
    <property type="match status" value="1"/>
</dbReference>
<comment type="caution">
    <text evidence="9">The sequence shown here is derived from an EMBL/GenBank/DDBJ whole genome shotgun (WGS) entry which is preliminary data.</text>
</comment>
<dbReference type="InterPro" id="IPR025966">
    <property type="entry name" value="OppC_N"/>
</dbReference>
<feature type="transmembrane region" description="Helical" evidence="7">
    <location>
        <begin position="195"/>
        <end position="220"/>
    </location>
</feature>
<gene>
    <name evidence="9" type="ORF">H0N91_12295</name>
</gene>
<feature type="transmembrane region" description="Helical" evidence="7">
    <location>
        <begin position="78"/>
        <end position="104"/>
    </location>
</feature>
<evidence type="ECO:0000256" key="7">
    <source>
        <dbReference type="RuleBase" id="RU363032"/>
    </source>
</evidence>